<evidence type="ECO:0000256" key="1">
    <source>
        <dbReference type="ARBA" id="ARBA00006739"/>
    </source>
</evidence>
<gene>
    <name evidence="3" type="ORF">CVD27_11835</name>
</gene>
<dbReference type="Gene3D" id="3.90.550.10">
    <property type="entry name" value="Spore Coat Polysaccharide Biosynthesis Protein SpsA, Chain A"/>
    <property type="match status" value="1"/>
</dbReference>
<proteinExistence type="inferred from homology"/>
<dbReference type="OrthoDB" id="153025at2"/>
<dbReference type="CDD" id="cd00761">
    <property type="entry name" value="Glyco_tranf_GTA_type"/>
    <property type="match status" value="1"/>
</dbReference>
<reference evidence="3 4" key="1">
    <citation type="submission" date="2017-11" db="EMBL/GenBank/DDBJ databases">
        <title>Comparitive Functional Genomics of Dry Heat Resistant strains isolated from the Viking Spacecraft.</title>
        <authorList>
            <person name="Seuylemezian A."/>
            <person name="Cooper K."/>
            <person name="Vaishampayan P."/>
        </authorList>
    </citation>
    <scope>NUCLEOTIDE SEQUENCE [LARGE SCALE GENOMIC DNA]</scope>
    <source>
        <strain evidence="3 4">V32-6</strain>
    </source>
</reference>
<keyword evidence="3" id="KW-0808">Transferase</keyword>
<dbReference type="Proteomes" id="UP000234950">
    <property type="component" value="Unassembled WGS sequence"/>
</dbReference>
<organism evidence="3 4">
    <name type="scientific">Neobacillus cucumis</name>
    <dbReference type="NCBI Taxonomy" id="1740721"/>
    <lineage>
        <taxon>Bacteria</taxon>
        <taxon>Bacillati</taxon>
        <taxon>Bacillota</taxon>
        <taxon>Bacilli</taxon>
        <taxon>Bacillales</taxon>
        <taxon>Bacillaceae</taxon>
        <taxon>Neobacillus</taxon>
    </lineage>
</organism>
<evidence type="ECO:0000313" key="3">
    <source>
        <dbReference type="EMBL" id="PLS04331.1"/>
    </source>
</evidence>
<dbReference type="EMBL" id="PGVE01000043">
    <property type="protein sequence ID" value="PLS04331.1"/>
    <property type="molecule type" value="Genomic_DNA"/>
</dbReference>
<dbReference type="Pfam" id="PF00535">
    <property type="entry name" value="Glycos_transf_2"/>
    <property type="match status" value="1"/>
</dbReference>
<dbReference type="InterPro" id="IPR001173">
    <property type="entry name" value="Glyco_trans_2-like"/>
</dbReference>
<comment type="similarity">
    <text evidence="1">Belongs to the glycosyltransferase 2 family.</text>
</comment>
<protein>
    <submittedName>
        <fullName evidence="3">Glycosyltransferase family 2 protein</fullName>
    </submittedName>
</protein>
<evidence type="ECO:0000259" key="2">
    <source>
        <dbReference type="Pfam" id="PF00535"/>
    </source>
</evidence>
<dbReference type="SUPFAM" id="SSF53448">
    <property type="entry name" value="Nucleotide-diphospho-sugar transferases"/>
    <property type="match status" value="1"/>
</dbReference>
<dbReference type="PANTHER" id="PTHR22916">
    <property type="entry name" value="GLYCOSYLTRANSFERASE"/>
    <property type="match status" value="1"/>
</dbReference>
<accession>A0A2N5HFM2</accession>
<dbReference type="InterPro" id="IPR029044">
    <property type="entry name" value="Nucleotide-diphossugar_trans"/>
</dbReference>
<name>A0A2N5HFM2_9BACI</name>
<dbReference type="GO" id="GO:0016758">
    <property type="term" value="F:hexosyltransferase activity"/>
    <property type="evidence" value="ECO:0007669"/>
    <property type="project" value="UniProtKB-ARBA"/>
</dbReference>
<dbReference type="PANTHER" id="PTHR22916:SF3">
    <property type="entry name" value="UDP-GLCNAC:BETAGAL BETA-1,3-N-ACETYLGLUCOSAMINYLTRANSFERASE-LIKE PROTEIN 1"/>
    <property type="match status" value="1"/>
</dbReference>
<feature type="domain" description="Glycosyltransferase 2-like" evidence="2">
    <location>
        <begin position="15"/>
        <end position="144"/>
    </location>
</feature>
<evidence type="ECO:0000313" key="4">
    <source>
        <dbReference type="Proteomes" id="UP000234950"/>
    </source>
</evidence>
<comment type="caution">
    <text evidence="3">The sequence shown here is derived from an EMBL/GenBank/DDBJ whole genome shotgun (WGS) entry which is preliminary data.</text>
</comment>
<dbReference type="AlphaFoldDB" id="A0A2N5HFM2"/>
<keyword evidence="4" id="KW-1185">Reference proteome</keyword>
<sequence>MFCTLKEGGNELKFSIVIPTLGTRSPEFVRLLNSIHEQTYTNLEVIVLSQDHHDIVSQDIETFNESLNIQHIQLNKKGLSYSRNQAIPYITGDIVTFSDDDCWYPQNAFETVKVAAENHPQTDVVCFQIFDPEQNAYYKNYPGQPIEKLNMRQVLQRSSIEIFINLNKINKNELLFNEYFGLGAKYPSGEENIMLSNLFQKGYHLGFFNQIVVYHAKPSQQSRLNLKSFMSKGPLFKQIFGAGTGLIMLTALFLKKFSHLERPFPFYFAAIKEMFAYQKQ</sequence>